<dbReference type="AlphaFoldDB" id="A0A371FJ00"/>
<name>A0A371FJ00_MUCPR</name>
<dbReference type="Proteomes" id="UP000257109">
    <property type="component" value="Unassembled WGS sequence"/>
</dbReference>
<accession>A0A371FJ00</accession>
<keyword evidence="2" id="KW-1185">Reference proteome</keyword>
<proteinExistence type="predicted"/>
<evidence type="ECO:0000313" key="2">
    <source>
        <dbReference type="Proteomes" id="UP000257109"/>
    </source>
</evidence>
<comment type="caution">
    <text evidence="1">The sequence shown here is derived from an EMBL/GenBank/DDBJ whole genome shotgun (WGS) entry which is preliminary data.</text>
</comment>
<evidence type="ECO:0000313" key="1">
    <source>
        <dbReference type="EMBL" id="RDX78210.1"/>
    </source>
</evidence>
<reference evidence="1" key="1">
    <citation type="submission" date="2018-05" db="EMBL/GenBank/DDBJ databases">
        <title>Draft genome of Mucuna pruriens seed.</title>
        <authorList>
            <person name="Nnadi N.E."/>
            <person name="Vos R."/>
            <person name="Hasami M.H."/>
            <person name="Devisetty U.K."/>
            <person name="Aguiy J.C."/>
        </authorList>
    </citation>
    <scope>NUCLEOTIDE SEQUENCE [LARGE SCALE GENOMIC DNA]</scope>
    <source>
        <strain evidence="1">JCA_2017</strain>
    </source>
</reference>
<organism evidence="1 2">
    <name type="scientific">Mucuna pruriens</name>
    <name type="common">Velvet bean</name>
    <name type="synonym">Dolichos pruriens</name>
    <dbReference type="NCBI Taxonomy" id="157652"/>
    <lineage>
        <taxon>Eukaryota</taxon>
        <taxon>Viridiplantae</taxon>
        <taxon>Streptophyta</taxon>
        <taxon>Embryophyta</taxon>
        <taxon>Tracheophyta</taxon>
        <taxon>Spermatophyta</taxon>
        <taxon>Magnoliopsida</taxon>
        <taxon>eudicotyledons</taxon>
        <taxon>Gunneridae</taxon>
        <taxon>Pentapetalae</taxon>
        <taxon>rosids</taxon>
        <taxon>fabids</taxon>
        <taxon>Fabales</taxon>
        <taxon>Fabaceae</taxon>
        <taxon>Papilionoideae</taxon>
        <taxon>50 kb inversion clade</taxon>
        <taxon>NPAAA clade</taxon>
        <taxon>indigoferoid/millettioid clade</taxon>
        <taxon>Phaseoleae</taxon>
        <taxon>Mucuna</taxon>
    </lineage>
</organism>
<sequence>MILGRLALNRLRAIYSIGGEVGIVRENQHIARRCYEATLKARCKGEELATERMNGQAHIHFLDLVPC</sequence>
<gene>
    <name evidence="1" type="ORF">CR513_41545</name>
</gene>
<feature type="non-terminal residue" evidence="1">
    <location>
        <position position="1"/>
    </location>
</feature>
<dbReference type="EMBL" id="QJKJ01008933">
    <property type="protein sequence ID" value="RDX78210.1"/>
    <property type="molecule type" value="Genomic_DNA"/>
</dbReference>
<protein>
    <submittedName>
        <fullName evidence="1">Uncharacterized protein</fullName>
    </submittedName>
</protein>